<sequence>MSDDTPNEFTAELAAVSDGARTLFIADFSDTGTALEAYEALKSLEDGRHFAIDGVVVVNRDAEGKLEIQKATDHSTKSGMKWGIVGGAVLGLVFPPSIIGSAAALGAGGAALGKASQLHHKVGLEKDLENAVAPGHSGIVALVSDPGAMEIRNALARANGIVESAVSDVVAKDIRAIADEVEKG</sequence>
<evidence type="ECO:0000313" key="2">
    <source>
        <dbReference type="Proteomes" id="UP001500945"/>
    </source>
</evidence>
<dbReference type="InterPro" id="IPR009200">
    <property type="entry name" value="DUF1269_membrane"/>
</dbReference>
<keyword evidence="2" id="KW-1185">Reference proteome</keyword>
<protein>
    <recommendedName>
        <fullName evidence="3">DUF1269 domain-containing protein</fullName>
    </recommendedName>
</protein>
<reference evidence="2" key="1">
    <citation type="journal article" date="2019" name="Int. J. Syst. Evol. Microbiol.">
        <title>The Global Catalogue of Microorganisms (GCM) 10K type strain sequencing project: providing services to taxonomists for standard genome sequencing and annotation.</title>
        <authorList>
            <consortium name="The Broad Institute Genomics Platform"/>
            <consortium name="The Broad Institute Genome Sequencing Center for Infectious Disease"/>
            <person name="Wu L."/>
            <person name="Ma J."/>
        </authorList>
    </citation>
    <scope>NUCLEOTIDE SEQUENCE [LARGE SCALE GENOMIC DNA]</scope>
    <source>
        <strain evidence="2">JCM 17809</strain>
    </source>
</reference>
<dbReference type="RefSeq" id="WP_345207212.1">
    <property type="nucleotide sequence ID" value="NZ_BAABGM010000017.1"/>
</dbReference>
<dbReference type="Pfam" id="PF06897">
    <property type="entry name" value="DUF1269"/>
    <property type="match status" value="1"/>
</dbReference>
<dbReference type="EMBL" id="BAABGM010000017">
    <property type="protein sequence ID" value="GAA4409772.1"/>
    <property type="molecule type" value="Genomic_DNA"/>
</dbReference>
<dbReference type="Proteomes" id="UP001500945">
    <property type="component" value="Unassembled WGS sequence"/>
</dbReference>
<comment type="caution">
    <text evidence="1">The sequence shown here is derived from an EMBL/GenBank/DDBJ whole genome shotgun (WGS) entry which is preliminary data.</text>
</comment>
<name>A0ABP8KKZ9_9MICO</name>
<evidence type="ECO:0008006" key="3">
    <source>
        <dbReference type="Google" id="ProtNLM"/>
    </source>
</evidence>
<proteinExistence type="predicted"/>
<organism evidence="1 2">
    <name type="scientific">Fodinibacter luteus</name>
    <dbReference type="NCBI Taxonomy" id="552064"/>
    <lineage>
        <taxon>Bacteria</taxon>
        <taxon>Bacillati</taxon>
        <taxon>Actinomycetota</taxon>
        <taxon>Actinomycetes</taxon>
        <taxon>Micrococcales</taxon>
        <taxon>Intrasporangiaceae</taxon>
        <taxon>Fodinibacter (ex Wang et al. 2009)</taxon>
    </lineage>
</organism>
<gene>
    <name evidence="1" type="ORF">GCM10023168_28810</name>
</gene>
<evidence type="ECO:0000313" key="1">
    <source>
        <dbReference type="EMBL" id="GAA4409772.1"/>
    </source>
</evidence>
<accession>A0ABP8KKZ9</accession>